<evidence type="ECO:0000256" key="7">
    <source>
        <dbReference type="ARBA" id="ARBA00023065"/>
    </source>
</evidence>
<reference evidence="12 13" key="1">
    <citation type="submission" date="2017-05" db="EMBL/GenBank/DDBJ databases">
        <authorList>
            <person name="Song R."/>
            <person name="Chenine A.L."/>
            <person name="Ruprecht R.M."/>
        </authorList>
    </citation>
    <scope>NUCLEOTIDE SEQUENCE [LARGE SCALE GENOMIC DNA]</scope>
    <source>
        <strain evidence="12 13">S567_C10_BS</strain>
    </source>
</reference>
<feature type="transmembrane region" description="Helical" evidence="10">
    <location>
        <begin position="130"/>
        <end position="147"/>
    </location>
</feature>
<keyword evidence="7" id="KW-0406">Ion transport</keyword>
<dbReference type="EMBL" id="NFFZ01000026">
    <property type="protein sequence ID" value="OTI55715.1"/>
    <property type="molecule type" value="Genomic_DNA"/>
</dbReference>
<evidence type="ECO:0000313" key="12">
    <source>
        <dbReference type="EMBL" id="OTI55715.1"/>
    </source>
</evidence>
<evidence type="ECO:0000256" key="10">
    <source>
        <dbReference type="SAM" id="Phobius"/>
    </source>
</evidence>
<feature type="transmembrane region" description="Helical" evidence="10">
    <location>
        <begin position="12"/>
        <end position="32"/>
    </location>
</feature>
<evidence type="ECO:0000256" key="6">
    <source>
        <dbReference type="ARBA" id="ARBA00022989"/>
    </source>
</evidence>
<feature type="transmembrane region" description="Helical" evidence="10">
    <location>
        <begin position="191"/>
        <end position="212"/>
    </location>
</feature>
<dbReference type="SMR" id="A0A232BDI8"/>
<protein>
    <recommendedName>
        <fullName evidence="9">Multidrug-efflux transporter</fullName>
    </recommendedName>
</protein>
<dbReference type="CDD" id="cd13131">
    <property type="entry name" value="MATE_NorM_like"/>
    <property type="match status" value="1"/>
</dbReference>
<dbReference type="Proteomes" id="UP000433532">
    <property type="component" value="Unassembled WGS sequence"/>
</dbReference>
<dbReference type="NCBIfam" id="NF001214">
    <property type="entry name" value="PRK00187.1"/>
    <property type="match status" value="1"/>
</dbReference>
<keyword evidence="8 10" id="KW-0472">Membrane</keyword>
<reference evidence="11 14" key="2">
    <citation type="submission" date="2019-11" db="EMBL/GenBank/DDBJ databases">
        <title>Genomes of ocular Pseudomonas aeruginosa isolates.</title>
        <authorList>
            <person name="Khan M."/>
            <person name="Rice S.A."/>
            <person name="Willcox M.D.P."/>
            <person name="Stapleton F."/>
        </authorList>
    </citation>
    <scope>NUCLEOTIDE SEQUENCE [LARGE SCALE GENOMIC DNA]</scope>
    <source>
        <strain evidence="11 14">PA221</strain>
    </source>
</reference>
<feature type="transmembrane region" description="Helical" evidence="10">
    <location>
        <begin position="421"/>
        <end position="441"/>
    </location>
</feature>
<dbReference type="AlphaFoldDB" id="A0A232BDI8"/>
<feature type="transmembrane region" description="Helical" evidence="10">
    <location>
        <begin position="52"/>
        <end position="75"/>
    </location>
</feature>
<dbReference type="InterPro" id="IPR050222">
    <property type="entry name" value="MATE_MdtK"/>
</dbReference>
<accession>A0A232BDI8</accession>
<evidence type="ECO:0000256" key="5">
    <source>
        <dbReference type="ARBA" id="ARBA00022692"/>
    </source>
</evidence>
<feature type="transmembrane region" description="Helical" evidence="10">
    <location>
        <begin position="87"/>
        <end position="110"/>
    </location>
</feature>
<feature type="transmembrane region" description="Helical" evidence="10">
    <location>
        <begin position="241"/>
        <end position="266"/>
    </location>
</feature>
<dbReference type="RefSeq" id="WP_003114349.1">
    <property type="nucleotide sequence ID" value="NZ_CAADKA010001289.1"/>
</dbReference>
<evidence type="ECO:0000256" key="4">
    <source>
        <dbReference type="ARBA" id="ARBA00022475"/>
    </source>
</evidence>
<proteinExistence type="predicted"/>
<feature type="transmembrane region" description="Helical" evidence="10">
    <location>
        <begin position="393"/>
        <end position="415"/>
    </location>
</feature>
<evidence type="ECO:0000256" key="2">
    <source>
        <dbReference type="ARBA" id="ARBA00022448"/>
    </source>
</evidence>
<evidence type="ECO:0000313" key="11">
    <source>
        <dbReference type="EMBL" id="MUI38339.1"/>
    </source>
</evidence>
<sequence length="488" mass="50559">MSSPSLVELKAILRLAGPLIAAQLAYVAMVFTDTVMMGKLGPDALAAGGLGAVSYAFVSTFCVGVVAAVGNLVAIRHGCDDAAGAAAAARSGLWVGAALALAAGLLLWNLRPLLLVFGQAPQTVDGAMQFLHSLTFALPGYMAFMVLRGFTSAIDRAGPVMAISVLGALANLALNYSFIEGLFGLPRLGLAGIGLVTALVMNCMPLLLALYIRLQPAYAEYSLLRGLGRPQRAMVEEILRLGLPIGGTYAVESGMFTVATLCMGIIGDHALAAHQIAIQAVYVAFMVPVGLSYATTYRIGQHFGAGRLLEARRAGRVGIGFGALCMLLFAGLFWWMPEAIIGLFLDRDAPANREVAAMAVSLLAIAAWFELFDGTQNVAMGAIRGLKDARTTFLVGLACYWLVGVPLACLLAFAAGWGAAGVWWGLAGGLACAAIGLTLAFEWKTARLLPKATASEASALNCRAAGRGAPSARLCPGNAPVPPTAAAD</sequence>
<feature type="transmembrane region" description="Helical" evidence="10">
    <location>
        <begin position="159"/>
        <end position="179"/>
    </location>
</feature>
<dbReference type="InterPro" id="IPR002528">
    <property type="entry name" value="MATE_fam"/>
</dbReference>
<dbReference type="GO" id="GO:0015297">
    <property type="term" value="F:antiporter activity"/>
    <property type="evidence" value="ECO:0007669"/>
    <property type="project" value="UniProtKB-KW"/>
</dbReference>
<keyword evidence="5 10" id="KW-0812">Transmembrane</keyword>
<dbReference type="Pfam" id="PF01554">
    <property type="entry name" value="MatE"/>
    <property type="match status" value="2"/>
</dbReference>
<evidence type="ECO:0000313" key="14">
    <source>
        <dbReference type="Proteomes" id="UP000433532"/>
    </source>
</evidence>
<keyword evidence="4" id="KW-1003">Cell membrane</keyword>
<dbReference type="InterPro" id="IPR048279">
    <property type="entry name" value="MdtK-like"/>
</dbReference>
<keyword evidence="2" id="KW-0813">Transport</keyword>
<gene>
    <name evidence="12" type="ORF">CAZ10_32155</name>
    <name evidence="11" type="ORF">GNQ48_25365</name>
</gene>
<feature type="transmembrane region" description="Helical" evidence="10">
    <location>
        <begin position="355"/>
        <end position="372"/>
    </location>
</feature>
<dbReference type="EMBL" id="WOAD01000028">
    <property type="protein sequence ID" value="MUI38339.1"/>
    <property type="molecule type" value="Genomic_DNA"/>
</dbReference>
<evidence type="ECO:0000256" key="3">
    <source>
        <dbReference type="ARBA" id="ARBA00022449"/>
    </source>
</evidence>
<feature type="transmembrane region" description="Helical" evidence="10">
    <location>
        <begin position="272"/>
        <end position="294"/>
    </location>
</feature>
<evidence type="ECO:0000256" key="9">
    <source>
        <dbReference type="ARBA" id="ARBA00031636"/>
    </source>
</evidence>
<dbReference type="GO" id="GO:0042910">
    <property type="term" value="F:xenobiotic transmembrane transporter activity"/>
    <property type="evidence" value="ECO:0007669"/>
    <property type="project" value="InterPro"/>
</dbReference>
<comment type="caution">
    <text evidence="12">The sequence shown here is derived from an EMBL/GenBank/DDBJ whole genome shotgun (WGS) entry which is preliminary data.</text>
</comment>
<dbReference type="Proteomes" id="UP000194857">
    <property type="component" value="Unassembled WGS sequence"/>
</dbReference>
<keyword evidence="6 10" id="KW-1133">Transmembrane helix</keyword>
<keyword evidence="3" id="KW-0050">Antiport</keyword>
<evidence type="ECO:0000313" key="13">
    <source>
        <dbReference type="Proteomes" id="UP000194857"/>
    </source>
</evidence>
<dbReference type="PANTHER" id="PTHR43298">
    <property type="entry name" value="MULTIDRUG RESISTANCE PROTEIN NORM-RELATED"/>
    <property type="match status" value="1"/>
</dbReference>
<organism evidence="12 13">
    <name type="scientific">Pseudomonas aeruginosa</name>
    <dbReference type="NCBI Taxonomy" id="287"/>
    <lineage>
        <taxon>Bacteria</taxon>
        <taxon>Pseudomonadati</taxon>
        <taxon>Pseudomonadota</taxon>
        <taxon>Gammaproteobacteria</taxon>
        <taxon>Pseudomonadales</taxon>
        <taxon>Pseudomonadaceae</taxon>
        <taxon>Pseudomonas</taxon>
    </lineage>
</organism>
<name>A0A232BDI8_PSEAI</name>
<dbReference type="PANTHER" id="PTHR43298:SF2">
    <property type="entry name" value="FMN_FAD EXPORTER YEEO-RELATED"/>
    <property type="match status" value="1"/>
</dbReference>
<dbReference type="NCBIfam" id="TIGR00797">
    <property type="entry name" value="matE"/>
    <property type="match status" value="1"/>
</dbReference>
<comment type="subcellular location">
    <subcellularLocation>
        <location evidence="1">Cell inner membrane</location>
        <topology evidence="1">Multi-pass membrane protein</topology>
    </subcellularLocation>
</comment>
<dbReference type="GO" id="GO:0005886">
    <property type="term" value="C:plasma membrane"/>
    <property type="evidence" value="ECO:0007669"/>
    <property type="project" value="UniProtKB-SubCell"/>
</dbReference>
<dbReference type="GO" id="GO:0006811">
    <property type="term" value="P:monoatomic ion transport"/>
    <property type="evidence" value="ECO:0007669"/>
    <property type="project" value="UniProtKB-KW"/>
</dbReference>
<evidence type="ECO:0000256" key="1">
    <source>
        <dbReference type="ARBA" id="ARBA00004429"/>
    </source>
</evidence>
<evidence type="ECO:0000256" key="8">
    <source>
        <dbReference type="ARBA" id="ARBA00023136"/>
    </source>
</evidence>
<dbReference type="PIRSF" id="PIRSF006603">
    <property type="entry name" value="DinF"/>
    <property type="match status" value="1"/>
</dbReference>
<feature type="transmembrane region" description="Helical" evidence="10">
    <location>
        <begin position="314"/>
        <end position="335"/>
    </location>
</feature>